<dbReference type="GO" id="GO:0017004">
    <property type="term" value="P:cytochrome complex assembly"/>
    <property type="evidence" value="ECO:0007669"/>
    <property type="project" value="UniProtKB-KW"/>
</dbReference>
<dbReference type="PANTHER" id="PTHR42852">
    <property type="entry name" value="THIOL:DISULFIDE INTERCHANGE PROTEIN DSBE"/>
    <property type="match status" value="1"/>
</dbReference>
<evidence type="ECO:0000256" key="2">
    <source>
        <dbReference type="ARBA" id="ARBA00022748"/>
    </source>
</evidence>
<keyword evidence="8" id="KW-1185">Reference proteome</keyword>
<proteinExistence type="predicted"/>
<evidence type="ECO:0000313" key="8">
    <source>
        <dbReference type="Proteomes" id="UP000536179"/>
    </source>
</evidence>
<dbReference type="InterPro" id="IPR013766">
    <property type="entry name" value="Thioredoxin_domain"/>
</dbReference>
<dbReference type="SUPFAM" id="SSF52833">
    <property type="entry name" value="Thioredoxin-like"/>
    <property type="match status" value="1"/>
</dbReference>
<evidence type="ECO:0000256" key="1">
    <source>
        <dbReference type="ARBA" id="ARBA00004196"/>
    </source>
</evidence>
<dbReference type="PROSITE" id="PS51352">
    <property type="entry name" value="THIOREDOXIN_2"/>
    <property type="match status" value="1"/>
</dbReference>
<dbReference type="InterPro" id="IPR050553">
    <property type="entry name" value="Thioredoxin_ResA/DsbE_sf"/>
</dbReference>
<feature type="compositionally biased region" description="Polar residues" evidence="5">
    <location>
        <begin position="68"/>
        <end position="86"/>
    </location>
</feature>
<evidence type="ECO:0000313" key="7">
    <source>
        <dbReference type="EMBL" id="MBB3206451.1"/>
    </source>
</evidence>
<evidence type="ECO:0000256" key="3">
    <source>
        <dbReference type="ARBA" id="ARBA00023157"/>
    </source>
</evidence>
<evidence type="ECO:0000256" key="4">
    <source>
        <dbReference type="ARBA" id="ARBA00023284"/>
    </source>
</evidence>
<accession>A0A7W5H622</accession>
<sequence length="584" mass="62880">MRNQLSMCPVSIGFVWEVCVKPCLRSACFAATLAVLCLAGCGRSNTGDAAANPEMDLAPAAEEDTTRPSEQPQASAQGSGQTQNSNSPPPSIAGPANSINDVTRGSTPVSDPGAVIETPQRTSVPYDPGLQLKADLSPARLVDFLGEADRELRALINGQSGITDPQAAESEMKRVVALKRAASQRLMEHPDVPAPDRVTGQRGFLQSLSHQASMGDLRAAEDLQDFAEKFRDDPNAQLRSDAQLVLIGFAIESLRHGKSNAAERVLQLVEELMDDERPVDVASLMVLGQAKDTLLQYERIDEASEIRKLILAKFGDSQNDEVARMAAMIASSGFSQVGSAIERLDQLRQQFVDDARLAAEESAASSPEVTVPMWTEAVEAVVSQSADLLTAEFLAGVALEAEVVGRGDIGNATYEILSAKFSDRKDALGRVARTALKARENRVNVVGELFDPDLPSVSGKPLKMSDYRGKIVLMPFWSTAFPDSLMVLPNLLEIQKRHPGQVEVVGMNLDVEGTSVSGFVAREGLDFPSFRSVSDPSAEIVNEVAYRFGAVTLLFVAVIDQEGRVSHLDFSGGDLMSEVEKLIR</sequence>
<dbReference type="GO" id="GO:0030313">
    <property type="term" value="C:cell envelope"/>
    <property type="evidence" value="ECO:0007669"/>
    <property type="project" value="UniProtKB-SubCell"/>
</dbReference>
<evidence type="ECO:0000256" key="5">
    <source>
        <dbReference type="SAM" id="MobiDB-lite"/>
    </source>
</evidence>
<organism evidence="7 8">
    <name type="scientific">Aporhodopirellula rubra</name>
    <dbReference type="NCBI Taxonomy" id="980271"/>
    <lineage>
        <taxon>Bacteria</taxon>
        <taxon>Pseudomonadati</taxon>
        <taxon>Planctomycetota</taxon>
        <taxon>Planctomycetia</taxon>
        <taxon>Pirellulales</taxon>
        <taxon>Pirellulaceae</taxon>
        <taxon>Aporhodopirellula</taxon>
    </lineage>
</organism>
<dbReference type="PANTHER" id="PTHR42852:SF6">
    <property type="entry name" value="THIOL:DISULFIDE INTERCHANGE PROTEIN DSBE"/>
    <property type="match status" value="1"/>
</dbReference>
<dbReference type="CDD" id="cd02966">
    <property type="entry name" value="TlpA_like_family"/>
    <property type="match status" value="1"/>
</dbReference>
<feature type="region of interest" description="Disordered" evidence="5">
    <location>
        <begin position="60"/>
        <end position="129"/>
    </location>
</feature>
<dbReference type="EMBL" id="JACHXU010000006">
    <property type="protein sequence ID" value="MBB3206451.1"/>
    <property type="molecule type" value="Genomic_DNA"/>
</dbReference>
<gene>
    <name evidence="7" type="ORF">FHS27_002260</name>
</gene>
<evidence type="ECO:0000259" key="6">
    <source>
        <dbReference type="PROSITE" id="PS51352"/>
    </source>
</evidence>
<dbReference type="GO" id="GO:0016853">
    <property type="term" value="F:isomerase activity"/>
    <property type="evidence" value="ECO:0007669"/>
    <property type="project" value="UniProtKB-KW"/>
</dbReference>
<dbReference type="Gene3D" id="3.40.30.10">
    <property type="entry name" value="Glutaredoxin"/>
    <property type="match status" value="1"/>
</dbReference>
<keyword evidence="2" id="KW-0201">Cytochrome c-type biogenesis</keyword>
<dbReference type="Proteomes" id="UP000536179">
    <property type="component" value="Unassembled WGS sequence"/>
</dbReference>
<feature type="compositionally biased region" description="Polar residues" evidence="5">
    <location>
        <begin position="97"/>
        <end position="109"/>
    </location>
</feature>
<name>A0A7W5H622_9BACT</name>
<keyword evidence="3" id="KW-1015">Disulfide bond</keyword>
<feature type="domain" description="Thioredoxin" evidence="6">
    <location>
        <begin position="443"/>
        <end position="584"/>
    </location>
</feature>
<dbReference type="AlphaFoldDB" id="A0A7W5H622"/>
<dbReference type="RefSeq" id="WP_184304932.1">
    <property type="nucleotide sequence ID" value="NZ_JACHXU010000006.1"/>
</dbReference>
<comment type="caution">
    <text evidence="7">The sequence shown here is derived from an EMBL/GenBank/DDBJ whole genome shotgun (WGS) entry which is preliminary data.</text>
</comment>
<reference evidence="7 8" key="1">
    <citation type="submission" date="2020-08" db="EMBL/GenBank/DDBJ databases">
        <title>Genomic Encyclopedia of Type Strains, Phase III (KMG-III): the genomes of soil and plant-associated and newly described type strains.</title>
        <authorList>
            <person name="Whitman W."/>
        </authorList>
    </citation>
    <scope>NUCLEOTIDE SEQUENCE [LARGE SCALE GENOMIC DNA]</scope>
    <source>
        <strain evidence="7 8">CECT 8075</strain>
    </source>
</reference>
<protein>
    <submittedName>
        <fullName evidence="7">Thiol-disulfide isomerase/thioredoxin</fullName>
    </submittedName>
</protein>
<keyword evidence="4" id="KW-0676">Redox-active center</keyword>
<comment type="subcellular location">
    <subcellularLocation>
        <location evidence="1">Cell envelope</location>
    </subcellularLocation>
</comment>
<keyword evidence="7" id="KW-0413">Isomerase</keyword>
<dbReference type="InterPro" id="IPR036249">
    <property type="entry name" value="Thioredoxin-like_sf"/>
</dbReference>